<dbReference type="Proteomes" id="UP000002069">
    <property type="component" value="Chromosome"/>
</dbReference>
<evidence type="ECO:0000313" key="2">
    <source>
        <dbReference type="Proteomes" id="UP000002069"/>
    </source>
</evidence>
<sequence>MVASRAVFCATLHQDVTKVCTDEYKDLATGRKGIVLDFLNCSRFLTIH</sequence>
<dbReference type="KEGG" id="ctu:CTU_04660"/>
<proteinExistence type="predicted"/>
<dbReference type="AlphaFoldDB" id="C9XU83"/>
<gene>
    <name evidence="1" type="ordered locus">Ctu_04660</name>
</gene>
<reference evidence="1 2" key="1">
    <citation type="journal article" date="2010" name="J. Bacteriol.">
        <title>Complete Genome Sequence of Cronobacter turicensis LMG 23827, a foodborne pathogen causing deaths in neonates.</title>
        <authorList>
            <person name="Stephan R."/>
            <person name="Lehner A."/>
            <person name="Tischler P."/>
            <person name="Rattei T."/>
        </authorList>
    </citation>
    <scope>NUCLEOTIDE SEQUENCE [LARGE SCALE GENOMIC DNA]</scope>
    <source>
        <strain evidence="2">DSM 18703 / CCUG 55852 / LMG 23827 / z3032</strain>
    </source>
</reference>
<dbReference type="HOGENOM" id="CLU_3157782_0_0_6"/>
<organism evidence="1 2">
    <name type="scientific">Cronobacter turicensis (strain DSM 18703 / CCUG 55852 / LMG 23827 / z3032)</name>
    <dbReference type="NCBI Taxonomy" id="693216"/>
    <lineage>
        <taxon>Bacteria</taxon>
        <taxon>Pseudomonadati</taxon>
        <taxon>Pseudomonadota</taxon>
        <taxon>Gammaproteobacteria</taxon>
        <taxon>Enterobacterales</taxon>
        <taxon>Enterobacteriaceae</taxon>
        <taxon>Cronobacter</taxon>
    </lineage>
</organism>
<name>C9XU83_CROTZ</name>
<evidence type="ECO:0000313" key="1">
    <source>
        <dbReference type="EMBL" id="CBA27514.1"/>
    </source>
</evidence>
<dbReference type="EMBL" id="FN543093">
    <property type="protein sequence ID" value="CBA27514.1"/>
    <property type="molecule type" value="Genomic_DNA"/>
</dbReference>
<reference evidence="2" key="2">
    <citation type="journal article" date="2011" name="J. Bacteriol.">
        <title>Complete genome sequence of Cronobacter turicensis LMG 23827, a food-borne pathogen causing deaths in neonates.</title>
        <authorList>
            <person name="Stephan R."/>
            <person name="Lehner A."/>
            <person name="Tischler P."/>
            <person name="Rattei T."/>
        </authorList>
    </citation>
    <scope>NUCLEOTIDE SEQUENCE [LARGE SCALE GENOMIC DNA]</scope>
    <source>
        <strain evidence="2">DSM 18703 / CCUG 55852 / LMG 23827 / z3032</strain>
    </source>
</reference>
<accession>C9XU83</accession>
<keyword evidence="2" id="KW-1185">Reference proteome</keyword>
<protein>
    <submittedName>
        <fullName evidence="1">Uncharacterized protein</fullName>
    </submittedName>
</protein>
<dbReference type="PATRIC" id="fig|693216.3.peg.449"/>